<feature type="transmembrane region" description="Helical" evidence="8">
    <location>
        <begin position="373"/>
        <end position="390"/>
    </location>
</feature>
<evidence type="ECO:0000256" key="2">
    <source>
        <dbReference type="ARBA" id="ARBA00006236"/>
    </source>
</evidence>
<sequence>MHSRQQLSNAGLATLLAALAMLGPFSIDTYLPAFPNIQSSLAATSLEVQQTLTAYMLSFAFMTLWHGALSDAFGRRNVILAALAIFAVASFGCASVHSIHYLWGFRILQGVSAGAGMVVGRAMIRDLYAGAPAERLLSMVTMIFSIAPAIAPILGGWIVGFMSWRAIFLLLFLYTIALWFACFKFLPESLPKDKRQEFSMEFLWLSYRKVFKSPLFHLKAGTVAFNFAGMFLYVSAAPVFITQHLKLAADQFGWQFVPSVAGIFLGALAANRLAGKLSVWKQVSIGFCFLIGASVFNVTFHFFSSPVLLWSVTPLFFYTFGMSLVAPGATLLVLDLFPTIRGIVASCQSATLTLLGAVIAGVVAPALDHSALSLALGQLVCALIAAVLWYSGRAYWRSKTAQKQNAWETVG</sequence>
<protein>
    <recommendedName>
        <fullName evidence="8">Bcr/CflA family efflux transporter</fullName>
    </recommendedName>
</protein>
<reference evidence="10 11" key="1">
    <citation type="submission" date="2020-08" db="EMBL/GenBank/DDBJ databases">
        <title>Novel species isolated from subtropical streams in China.</title>
        <authorList>
            <person name="Lu H."/>
        </authorList>
    </citation>
    <scope>NUCLEOTIDE SEQUENCE [LARGE SCALE GENOMIC DNA]</scope>
    <source>
        <strain evidence="10 11">CCTCC AB 2015119</strain>
    </source>
</reference>
<dbReference type="InterPro" id="IPR011701">
    <property type="entry name" value="MFS"/>
</dbReference>
<dbReference type="CDD" id="cd17320">
    <property type="entry name" value="MFS_MdfA_MDR_like"/>
    <property type="match status" value="1"/>
</dbReference>
<dbReference type="PANTHER" id="PTHR23502:SF132">
    <property type="entry name" value="POLYAMINE TRANSPORTER 2-RELATED"/>
    <property type="match status" value="1"/>
</dbReference>
<feature type="domain" description="Major facilitator superfamily (MFS) profile" evidence="9">
    <location>
        <begin position="12"/>
        <end position="393"/>
    </location>
</feature>
<feature type="transmembrane region" description="Helical" evidence="8">
    <location>
        <begin position="103"/>
        <end position="124"/>
    </location>
</feature>
<comment type="caution">
    <text evidence="10">The sequence shown here is derived from an EMBL/GenBank/DDBJ whole genome shotgun (WGS) entry which is preliminary data.</text>
</comment>
<dbReference type="Gene3D" id="1.20.1720.10">
    <property type="entry name" value="Multidrug resistance protein D"/>
    <property type="match status" value="1"/>
</dbReference>
<evidence type="ECO:0000256" key="6">
    <source>
        <dbReference type="ARBA" id="ARBA00022989"/>
    </source>
</evidence>
<name>A0ABR6XFE8_9BURK</name>
<gene>
    <name evidence="10" type="ORF">H8K26_09255</name>
</gene>
<proteinExistence type="inferred from homology"/>
<feature type="transmembrane region" description="Helical" evidence="8">
    <location>
        <begin position="136"/>
        <end position="160"/>
    </location>
</feature>
<comment type="subcellular location">
    <subcellularLocation>
        <location evidence="8">Cell inner membrane</location>
        <topology evidence="8">Multi-pass membrane protein</topology>
    </subcellularLocation>
    <subcellularLocation>
        <location evidence="1">Cell membrane</location>
        <topology evidence="1">Multi-pass membrane protein</topology>
    </subcellularLocation>
</comment>
<dbReference type="Pfam" id="PF07690">
    <property type="entry name" value="MFS_1"/>
    <property type="match status" value="1"/>
</dbReference>
<keyword evidence="5 8" id="KW-0812">Transmembrane</keyword>
<feature type="transmembrane region" description="Helical" evidence="8">
    <location>
        <begin position="78"/>
        <end position="97"/>
    </location>
</feature>
<feature type="transmembrane region" description="Helical" evidence="8">
    <location>
        <begin position="52"/>
        <end position="69"/>
    </location>
</feature>
<evidence type="ECO:0000313" key="10">
    <source>
        <dbReference type="EMBL" id="MBC3811626.1"/>
    </source>
</evidence>
<evidence type="ECO:0000256" key="5">
    <source>
        <dbReference type="ARBA" id="ARBA00022692"/>
    </source>
</evidence>
<dbReference type="RefSeq" id="WP_190479046.1">
    <property type="nucleotide sequence ID" value="NZ_JACOFT010000003.1"/>
</dbReference>
<evidence type="ECO:0000256" key="8">
    <source>
        <dbReference type="RuleBase" id="RU365088"/>
    </source>
</evidence>
<keyword evidence="3 8" id="KW-0813">Transport</keyword>
<feature type="transmembrane region" description="Helical" evidence="8">
    <location>
        <begin position="349"/>
        <end position="367"/>
    </location>
</feature>
<keyword evidence="6 8" id="KW-1133">Transmembrane helix</keyword>
<dbReference type="PROSITE" id="PS50850">
    <property type="entry name" value="MFS"/>
    <property type="match status" value="1"/>
</dbReference>
<feature type="transmembrane region" description="Helical" evidence="8">
    <location>
        <begin position="252"/>
        <end position="271"/>
    </location>
</feature>
<feature type="transmembrane region" description="Helical" evidence="8">
    <location>
        <begin position="315"/>
        <end position="337"/>
    </location>
</feature>
<keyword evidence="11" id="KW-1185">Reference proteome</keyword>
<feature type="transmembrane region" description="Helical" evidence="8">
    <location>
        <begin position="166"/>
        <end position="186"/>
    </location>
</feature>
<feature type="transmembrane region" description="Helical" evidence="8">
    <location>
        <begin position="12"/>
        <end position="32"/>
    </location>
</feature>
<feature type="transmembrane region" description="Helical" evidence="8">
    <location>
        <begin position="216"/>
        <end position="240"/>
    </location>
</feature>
<evidence type="ECO:0000256" key="3">
    <source>
        <dbReference type="ARBA" id="ARBA00022448"/>
    </source>
</evidence>
<comment type="similarity">
    <text evidence="2 8">Belongs to the major facilitator superfamily. Bcr/CmlA family.</text>
</comment>
<accession>A0ABR6XFE8</accession>
<organism evidence="10 11">
    <name type="scientific">Undibacterium aquatile</name>
    <dbReference type="NCBI Taxonomy" id="1537398"/>
    <lineage>
        <taxon>Bacteria</taxon>
        <taxon>Pseudomonadati</taxon>
        <taxon>Pseudomonadota</taxon>
        <taxon>Betaproteobacteria</taxon>
        <taxon>Burkholderiales</taxon>
        <taxon>Oxalobacteraceae</taxon>
        <taxon>Undibacterium</taxon>
    </lineage>
</organism>
<keyword evidence="8" id="KW-0997">Cell inner membrane</keyword>
<dbReference type="InterPro" id="IPR020846">
    <property type="entry name" value="MFS_dom"/>
</dbReference>
<dbReference type="Proteomes" id="UP000637632">
    <property type="component" value="Unassembled WGS sequence"/>
</dbReference>
<keyword evidence="7 8" id="KW-0472">Membrane</keyword>
<evidence type="ECO:0000313" key="11">
    <source>
        <dbReference type="Proteomes" id="UP000637632"/>
    </source>
</evidence>
<evidence type="ECO:0000256" key="4">
    <source>
        <dbReference type="ARBA" id="ARBA00022475"/>
    </source>
</evidence>
<dbReference type="SUPFAM" id="SSF103473">
    <property type="entry name" value="MFS general substrate transporter"/>
    <property type="match status" value="1"/>
</dbReference>
<evidence type="ECO:0000259" key="9">
    <source>
        <dbReference type="PROSITE" id="PS50850"/>
    </source>
</evidence>
<evidence type="ECO:0000256" key="1">
    <source>
        <dbReference type="ARBA" id="ARBA00004651"/>
    </source>
</evidence>
<dbReference type="InterPro" id="IPR036259">
    <property type="entry name" value="MFS_trans_sf"/>
</dbReference>
<dbReference type="NCBIfam" id="TIGR00710">
    <property type="entry name" value="efflux_Bcr_CflA"/>
    <property type="match status" value="1"/>
</dbReference>
<dbReference type="InterPro" id="IPR004812">
    <property type="entry name" value="Efflux_drug-R_Bcr/CmlA"/>
</dbReference>
<dbReference type="EMBL" id="JACOFT010000003">
    <property type="protein sequence ID" value="MBC3811626.1"/>
    <property type="molecule type" value="Genomic_DNA"/>
</dbReference>
<dbReference type="PANTHER" id="PTHR23502">
    <property type="entry name" value="MAJOR FACILITATOR SUPERFAMILY"/>
    <property type="match status" value="1"/>
</dbReference>
<feature type="transmembrane region" description="Helical" evidence="8">
    <location>
        <begin position="283"/>
        <end position="303"/>
    </location>
</feature>
<evidence type="ECO:0000256" key="7">
    <source>
        <dbReference type="ARBA" id="ARBA00023136"/>
    </source>
</evidence>
<keyword evidence="4" id="KW-1003">Cell membrane</keyword>